<dbReference type="OrthoDB" id="29151at2157"/>
<dbReference type="AlphaFoldDB" id="G7VIG9"/>
<evidence type="ECO:0000313" key="1">
    <source>
        <dbReference type="EMBL" id="AET33449.1"/>
    </source>
</evidence>
<name>G7VIG9_9CREN</name>
<organism evidence="1 2">
    <name type="scientific">Pyrobaculum ferrireducens</name>
    <dbReference type="NCBI Taxonomy" id="1104324"/>
    <lineage>
        <taxon>Archaea</taxon>
        <taxon>Thermoproteota</taxon>
        <taxon>Thermoprotei</taxon>
        <taxon>Thermoproteales</taxon>
        <taxon>Thermoproteaceae</taxon>
        <taxon>Pyrobaculum</taxon>
    </lineage>
</organism>
<reference evidence="1 2" key="1">
    <citation type="journal article" date="2012" name="J. Bacteriol.">
        <title>Complete genome sequence of strain 1860, a crenarchaeon of the genus pyrobaculum able to grow with various electron acceptors.</title>
        <authorList>
            <person name="Mardanov A.V."/>
            <person name="Gumerov V.M."/>
            <person name="Slobodkina G.B."/>
            <person name="Beletsky A.V."/>
            <person name="Bonch-Osmolovskaya E.A."/>
            <person name="Ravin N.V."/>
            <person name="Skryabin K.G."/>
        </authorList>
    </citation>
    <scope>NUCLEOTIDE SEQUENCE [LARGE SCALE GENOMIC DNA]</scope>
    <source>
        <strain evidence="1 2">1860</strain>
    </source>
</reference>
<accession>G7VIG9</accession>
<sequence length="222" mass="22677">MRDEVGPSLALIGAAATLLGLLQPNLTPLVALGLAALTVGVLASWEPAARERVVAKLAEAGWENTAALIQAMGLPPKAYYVPSAVAGRPVAVVAQGPPLEVPRGALTFKTPGGPALVLATPGGKALELCGELPGDLGEALRTCVVNALGLARSVSVAERGGEYVVEYSGVSAPELYERLVVRSALGGVVASVTAAVAAEVLGRPLEVVEERRVGRRLVVVLR</sequence>
<dbReference type="RefSeq" id="WP_014289274.1">
    <property type="nucleotide sequence ID" value="NC_016645.1"/>
</dbReference>
<evidence type="ECO:0000313" key="2">
    <source>
        <dbReference type="Proteomes" id="UP000005867"/>
    </source>
</evidence>
<dbReference type="STRING" id="1104324.P186_2054"/>
<protein>
    <submittedName>
        <fullName evidence="1">Uncharacterized protein</fullName>
    </submittedName>
</protein>
<gene>
    <name evidence="1" type="ORF">P186_2054</name>
</gene>
<dbReference type="eggNOG" id="arCOG03442">
    <property type="taxonomic scope" value="Archaea"/>
</dbReference>
<proteinExistence type="predicted"/>
<dbReference type="GeneID" id="11596542"/>
<dbReference type="EMBL" id="CP003098">
    <property type="protein sequence ID" value="AET33449.1"/>
    <property type="molecule type" value="Genomic_DNA"/>
</dbReference>
<keyword evidence="2" id="KW-1185">Reference proteome</keyword>
<dbReference type="BioCyc" id="PSP1104324:GJSN-2005-MONOMER"/>
<dbReference type="HOGENOM" id="CLU_1243067_0_0_2"/>
<dbReference type="Proteomes" id="UP000005867">
    <property type="component" value="Chromosome"/>
</dbReference>
<dbReference type="KEGG" id="pyr:P186_2054"/>